<accession>A0A3S3YTR0</accession>
<evidence type="ECO:0000313" key="2">
    <source>
        <dbReference type="Proteomes" id="UP000286701"/>
    </source>
</evidence>
<proteinExistence type="predicted"/>
<dbReference type="EMBL" id="SBIW01000007">
    <property type="protein sequence ID" value="RWY50107.1"/>
    <property type="molecule type" value="Genomic_DNA"/>
</dbReference>
<dbReference type="InterPro" id="IPR015943">
    <property type="entry name" value="WD40/YVTN_repeat-like_dom_sf"/>
</dbReference>
<dbReference type="Gene3D" id="2.130.10.10">
    <property type="entry name" value="YVTN repeat-like/Quinoprotein amine dehydrogenase"/>
    <property type="match status" value="1"/>
</dbReference>
<organism evidence="1 2">
    <name type="scientific">Mucilaginibacter gilvus</name>
    <dbReference type="NCBI Taxonomy" id="2305909"/>
    <lineage>
        <taxon>Bacteria</taxon>
        <taxon>Pseudomonadati</taxon>
        <taxon>Bacteroidota</taxon>
        <taxon>Sphingobacteriia</taxon>
        <taxon>Sphingobacteriales</taxon>
        <taxon>Sphingobacteriaceae</taxon>
        <taxon>Mucilaginibacter</taxon>
    </lineage>
</organism>
<keyword evidence="2" id="KW-1185">Reference proteome</keyword>
<protein>
    <recommendedName>
        <fullName evidence="3">Two component regulator with propeller domain</fullName>
    </recommendedName>
</protein>
<name>A0A3S3YTR0_9SPHI</name>
<dbReference type="InterPro" id="IPR011110">
    <property type="entry name" value="Reg_prop"/>
</dbReference>
<dbReference type="AlphaFoldDB" id="A0A3S3YTR0"/>
<sequence>MARRLLKIRCLNTRLRDGLSFGIVNSITQDADGFMWFATSDGLNRFDGSTFKVFKTSAGKSNGLSSNFVQKIFSDRAGNVWVSSRDGLSKLDAKSRWFI</sequence>
<reference evidence="1 2" key="1">
    <citation type="submission" date="2019-01" db="EMBL/GenBank/DDBJ databases">
        <title>Mucilaginibacter antarcticum sp. nov., isolated from antarctic soil.</title>
        <authorList>
            <person name="Yan Y.-Q."/>
            <person name="Du Z.-J."/>
        </authorList>
    </citation>
    <scope>NUCLEOTIDE SEQUENCE [LARGE SCALE GENOMIC DNA]</scope>
    <source>
        <strain evidence="1 2">F01003</strain>
    </source>
</reference>
<dbReference type="Pfam" id="PF07494">
    <property type="entry name" value="Reg_prop"/>
    <property type="match status" value="2"/>
</dbReference>
<dbReference type="OrthoDB" id="799853at2"/>
<evidence type="ECO:0008006" key="3">
    <source>
        <dbReference type="Google" id="ProtNLM"/>
    </source>
</evidence>
<gene>
    <name evidence="1" type="ORF">EPL05_15225</name>
</gene>
<comment type="caution">
    <text evidence="1">The sequence shown here is derived from an EMBL/GenBank/DDBJ whole genome shotgun (WGS) entry which is preliminary data.</text>
</comment>
<dbReference type="Proteomes" id="UP000286701">
    <property type="component" value="Unassembled WGS sequence"/>
</dbReference>
<dbReference type="SUPFAM" id="SSF63829">
    <property type="entry name" value="Calcium-dependent phosphotriesterase"/>
    <property type="match status" value="1"/>
</dbReference>
<evidence type="ECO:0000313" key="1">
    <source>
        <dbReference type="EMBL" id="RWY50107.1"/>
    </source>
</evidence>